<accession>A0A2X0LJ55</accession>
<dbReference type="EMBL" id="FMWP01000093">
    <property type="protein sequence ID" value="SCZ97742.1"/>
    <property type="molecule type" value="Genomic_DNA"/>
</dbReference>
<protein>
    <submittedName>
        <fullName evidence="2">BZ3500_MvSof-1268-A1-R1_Chr4-3g07421 protein</fullName>
    </submittedName>
</protein>
<keyword evidence="3" id="KW-1185">Reference proteome</keyword>
<feature type="compositionally biased region" description="Low complexity" evidence="1">
    <location>
        <begin position="1"/>
        <end position="16"/>
    </location>
</feature>
<dbReference type="Proteomes" id="UP000249723">
    <property type="component" value="Unassembled WGS sequence"/>
</dbReference>
<name>A0A2X0LJ55_9BASI</name>
<proteinExistence type="predicted"/>
<feature type="compositionally biased region" description="Low complexity" evidence="1">
    <location>
        <begin position="36"/>
        <end position="61"/>
    </location>
</feature>
<evidence type="ECO:0000313" key="2">
    <source>
        <dbReference type="EMBL" id="SCZ97742.1"/>
    </source>
</evidence>
<sequence>MARGKTSSTGASTPPSARRKATYNTPDPSDVDVDSDYGPSSSSTPVRRATHASSAVATSTRGPVPLSSETSYHKRTRTILLDHRRLRREWNELVLRGLVGRIRSAIELYSEVQSALKVIDAASIPAAAEATSSTSSPAPSATRTSIIRTSYILSQSHKLSENISIVNAVLEALVRSESRANSSSPNVWADPPRSPCTSLQTQVANALRIQDDRLQSLLLEASATRGIPFAFKDPLWVTWPLAQFADGLADLTESYTQSLTLVRSLVNDTLIRFPPLPASTSDPKPISNEQNRNTDTAYPTAQETQVAMSLLVTQPLIQGTWSSQGPEAWEEFCSTEVGGWD</sequence>
<gene>
    <name evidence="2" type="ORF">BZ3500_MVSOF-1268-A1-R1_CHR4-3G07421</name>
</gene>
<dbReference type="OrthoDB" id="17066at2759"/>
<feature type="region of interest" description="Disordered" evidence="1">
    <location>
        <begin position="1"/>
        <end position="69"/>
    </location>
</feature>
<evidence type="ECO:0000256" key="1">
    <source>
        <dbReference type="SAM" id="MobiDB-lite"/>
    </source>
</evidence>
<reference evidence="3" key="1">
    <citation type="submission" date="2016-10" db="EMBL/GenBank/DDBJ databases">
        <authorList>
            <person name="Jeantristanb JTB J.-T."/>
            <person name="Ricardo R."/>
        </authorList>
    </citation>
    <scope>NUCLEOTIDE SEQUENCE [LARGE SCALE GENOMIC DNA]</scope>
</reference>
<dbReference type="AlphaFoldDB" id="A0A2X0LJ55"/>
<organism evidence="2 3">
    <name type="scientific">Microbotryum saponariae</name>
    <dbReference type="NCBI Taxonomy" id="289078"/>
    <lineage>
        <taxon>Eukaryota</taxon>
        <taxon>Fungi</taxon>
        <taxon>Dikarya</taxon>
        <taxon>Basidiomycota</taxon>
        <taxon>Pucciniomycotina</taxon>
        <taxon>Microbotryomycetes</taxon>
        <taxon>Microbotryales</taxon>
        <taxon>Microbotryaceae</taxon>
        <taxon>Microbotryum</taxon>
    </lineage>
</organism>
<evidence type="ECO:0000313" key="3">
    <source>
        <dbReference type="Proteomes" id="UP000249723"/>
    </source>
</evidence>